<reference evidence="14" key="2">
    <citation type="journal article" date="2019" name="IMA Fungus">
        <title>Genome sequencing and comparison of five Tilletia species to identify candidate genes for the detection of regulated species infecting wheat.</title>
        <authorList>
            <person name="Nguyen H.D.T."/>
            <person name="Sultana T."/>
            <person name="Kesanakurti P."/>
            <person name="Hambleton S."/>
        </authorList>
    </citation>
    <scope>NUCLEOTIDE SEQUENCE</scope>
    <source>
        <strain evidence="14">DAOMC 236426</strain>
    </source>
</reference>
<keyword evidence="9" id="KW-0030">Aminoacyl-tRNA synthetase</keyword>
<protein>
    <recommendedName>
        <fullName evidence="3">asparagine--tRNA ligase</fullName>
        <ecNumber evidence="3">6.1.1.22</ecNumber>
    </recommendedName>
    <alternativeName>
        <fullName evidence="10">Asparaginyl-tRNA synthetase</fullName>
    </alternativeName>
</protein>
<dbReference type="EC" id="6.1.1.22" evidence="3"/>
<evidence type="ECO:0000256" key="12">
    <source>
        <dbReference type="SAM" id="MobiDB-lite"/>
    </source>
</evidence>
<comment type="catalytic activity">
    <reaction evidence="11">
        <text>tRNA(Asn) + L-asparagine + ATP = L-asparaginyl-tRNA(Asn) + AMP + diphosphate + H(+)</text>
        <dbReference type="Rhea" id="RHEA:11180"/>
        <dbReference type="Rhea" id="RHEA-COMP:9659"/>
        <dbReference type="Rhea" id="RHEA-COMP:9674"/>
        <dbReference type="ChEBI" id="CHEBI:15378"/>
        <dbReference type="ChEBI" id="CHEBI:30616"/>
        <dbReference type="ChEBI" id="CHEBI:33019"/>
        <dbReference type="ChEBI" id="CHEBI:58048"/>
        <dbReference type="ChEBI" id="CHEBI:78442"/>
        <dbReference type="ChEBI" id="CHEBI:78515"/>
        <dbReference type="ChEBI" id="CHEBI:456215"/>
        <dbReference type="EC" id="6.1.1.22"/>
    </reaction>
</comment>
<comment type="caution">
    <text evidence="14">The sequence shown here is derived from an EMBL/GenBank/DDBJ whole genome shotgun (WGS) entry which is preliminary data.</text>
</comment>
<dbReference type="Pfam" id="PF00152">
    <property type="entry name" value="tRNA-synt_2"/>
    <property type="match status" value="1"/>
</dbReference>
<evidence type="ECO:0000256" key="10">
    <source>
        <dbReference type="ARBA" id="ARBA00029886"/>
    </source>
</evidence>
<dbReference type="Pfam" id="PF20917">
    <property type="entry name" value="AsnRS_N"/>
    <property type="match status" value="1"/>
</dbReference>
<dbReference type="SUPFAM" id="SSF55681">
    <property type="entry name" value="Class II aaRS and biotin synthetases"/>
    <property type="match status" value="1"/>
</dbReference>
<organism evidence="14 15">
    <name type="scientific">Tilletia controversa</name>
    <name type="common">dwarf bunt fungus</name>
    <dbReference type="NCBI Taxonomy" id="13291"/>
    <lineage>
        <taxon>Eukaryota</taxon>
        <taxon>Fungi</taxon>
        <taxon>Dikarya</taxon>
        <taxon>Basidiomycota</taxon>
        <taxon>Ustilaginomycotina</taxon>
        <taxon>Exobasidiomycetes</taxon>
        <taxon>Tilletiales</taxon>
        <taxon>Tilletiaceae</taxon>
        <taxon>Tilletia</taxon>
    </lineage>
</organism>
<dbReference type="Gene3D" id="2.40.50.140">
    <property type="entry name" value="Nucleic acid-binding proteins"/>
    <property type="match status" value="1"/>
</dbReference>
<dbReference type="AlphaFoldDB" id="A0A8X7MSL8"/>
<dbReference type="Pfam" id="PF01336">
    <property type="entry name" value="tRNA_anti-codon"/>
    <property type="match status" value="1"/>
</dbReference>
<dbReference type="Gene3D" id="3.30.1910.20">
    <property type="entry name" value="asparaginyl-tRNA synthetase, N-terminal domain"/>
    <property type="match status" value="1"/>
</dbReference>
<dbReference type="EMBL" id="LWDE02000475">
    <property type="protein sequence ID" value="KAE8247379.1"/>
    <property type="molecule type" value="Genomic_DNA"/>
</dbReference>
<feature type="region of interest" description="Disordered" evidence="12">
    <location>
        <begin position="20"/>
        <end position="44"/>
    </location>
</feature>
<dbReference type="Gene3D" id="3.30.930.10">
    <property type="entry name" value="Bira Bifunctional Protein, Domain 2"/>
    <property type="match status" value="1"/>
</dbReference>
<sequence length="589" mass="65102">MAAIKDALSTAAEALHISPQAPTGPTIYIDPVKGSDEQGDGSKAAPYATALGAMMKKGPDAAIFSKRAHAEEAAAVAAAAAGGPASEADADGYVPITKSATKKAKSLWEQQQKKLRKAEEIAAKEKESQQIDSQKLENSKNVVLEKPTTEVKKIKIGDGINNRDRRVSVKGWVHRLRQQSNITFLVLRDGYGYMQCVLTGKLAETYDAITLTLESTVEIQGTIKALPEGKKAPDNHELVADWWQVIGKAPGGDDAFTNQIAENADPSILADNRHLVIRGETSSAVLKVRASLLRAFRAQFEDMSLTEVTPPCMVQTQVEGGSTLFTFDYYGQQAFLTQSSQLYLETCLPSLGDVFCVQESFRAEKSHTRRHLSEYTHLEGELAFISFEELLEHLEELMCGTLSKLFADPTTKALLDQLNPGFQMPQRPFKRMDYKDAIAYLNEHKITKEDGSDHVVGDDIAEAAERKMTDQLNVPIFLTGFPREIKAFYMKRIPGDEGFTESVDVLMPGVGEVVGGSMRMSDSAELLEAYKHEGIDAAPYYWYTDQRKYGTCEHGGYGLGVERFLAWVTQRYTVRECSLYPRWTGRATP</sequence>
<evidence type="ECO:0000256" key="11">
    <source>
        <dbReference type="ARBA" id="ARBA00047844"/>
    </source>
</evidence>
<evidence type="ECO:0000256" key="4">
    <source>
        <dbReference type="ARBA" id="ARBA00022490"/>
    </source>
</evidence>
<keyword evidence="6" id="KW-0547">Nucleotide-binding</keyword>
<evidence type="ECO:0000256" key="7">
    <source>
        <dbReference type="ARBA" id="ARBA00022840"/>
    </source>
</evidence>
<dbReference type="NCBIfam" id="TIGR00457">
    <property type="entry name" value="asnS"/>
    <property type="match status" value="1"/>
</dbReference>
<dbReference type="SUPFAM" id="SSF50249">
    <property type="entry name" value="Nucleic acid-binding proteins"/>
    <property type="match status" value="1"/>
</dbReference>
<reference evidence="14" key="1">
    <citation type="submission" date="2016-04" db="EMBL/GenBank/DDBJ databases">
        <authorList>
            <person name="Nguyen H.D."/>
            <person name="Samba Siva P."/>
            <person name="Cullis J."/>
            <person name="Levesque C.A."/>
            <person name="Hambleton S."/>
        </authorList>
    </citation>
    <scope>NUCLEOTIDE SEQUENCE</scope>
    <source>
        <strain evidence="14">DAOMC 236426</strain>
    </source>
</reference>
<dbReference type="GO" id="GO:0005737">
    <property type="term" value="C:cytoplasm"/>
    <property type="evidence" value="ECO:0007669"/>
    <property type="project" value="UniProtKB-SubCell"/>
</dbReference>
<dbReference type="PROSITE" id="PS50862">
    <property type="entry name" value="AA_TRNA_LIGASE_II"/>
    <property type="match status" value="1"/>
</dbReference>
<dbReference type="Proteomes" id="UP000077684">
    <property type="component" value="Unassembled WGS sequence"/>
</dbReference>
<dbReference type="GO" id="GO:0005524">
    <property type="term" value="F:ATP binding"/>
    <property type="evidence" value="ECO:0007669"/>
    <property type="project" value="UniProtKB-KW"/>
</dbReference>
<keyword evidence="15" id="KW-1185">Reference proteome</keyword>
<dbReference type="InterPro" id="IPR006195">
    <property type="entry name" value="aa-tRNA-synth_II"/>
</dbReference>
<evidence type="ECO:0000256" key="2">
    <source>
        <dbReference type="ARBA" id="ARBA00008226"/>
    </source>
</evidence>
<keyword evidence="7" id="KW-0067">ATP-binding</keyword>
<dbReference type="GO" id="GO:0003676">
    <property type="term" value="F:nucleic acid binding"/>
    <property type="evidence" value="ECO:0007669"/>
    <property type="project" value="InterPro"/>
</dbReference>
<evidence type="ECO:0000256" key="1">
    <source>
        <dbReference type="ARBA" id="ARBA00004496"/>
    </source>
</evidence>
<dbReference type="InterPro" id="IPR002312">
    <property type="entry name" value="Asp/Asn-tRNA-synth_IIb"/>
</dbReference>
<dbReference type="PANTHER" id="PTHR22594">
    <property type="entry name" value="ASPARTYL/LYSYL-TRNA SYNTHETASE"/>
    <property type="match status" value="1"/>
</dbReference>
<gene>
    <name evidence="14" type="ORF">A4X06_0g4504</name>
</gene>
<evidence type="ECO:0000256" key="3">
    <source>
        <dbReference type="ARBA" id="ARBA00012816"/>
    </source>
</evidence>
<dbReference type="InterPro" id="IPR012340">
    <property type="entry name" value="NA-bd_OB-fold"/>
</dbReference>
<evidence type="ECO:0000256" key="9">
    <source>
        <dbReference type="ARBA" id="ARBA00023146"/>
    </source>
</evidence>
<proteinExistence type="inferred from homology"/>
<dbReference type="FunFam" id="3.30.930.10:FF:000040">
    <property type="entry name" value="Asparagine--tRNA ligase, cytoplasmic"/>
    <property type="match status" value="1"/>
</dbReference>
<keyword evidence="8" id="KW-0648">Protein biosynthesis</keyword>
<accession>A0A8X7MSL8</accession>
<dbReference type="InterPro" id="IPR004522">
    <property type="entry name" value="Asn-tRNA-ligase"/>
</dbReference>
<keyword evidence="5" id="KW-0436">Ligase</keyword>
<evidence type="ECO:0000259" key="13">
    <source>
        <dbReference type="PROSITE" id="PS50862"/>
    </source>
</evidence>
<evidence type="ECO:0000313" key="14">
    <source>
        <dbReference type="EMBL" id="KAE8247379.1"/>
    </source>
</evidence>
<dbReference type="InterPro" id="IPR045864">
    <property type="entry name" value="aa-tRNA-synth_II/BPL/LPL"/>
</dbReference>
<dbReference type="InterPro" id="IPR048952">
    <property type="entry name" value="AsnRS_N"/>
</dbReference>
<dbReference type="PRINTS" id="PR01042">
    <property type="entry name" value="TRNASYNTHASP"/>
</dbReference>
<name>A0A8X7MSL8_9BASI</name>
<dbReference type="InterPro" id="IPR004364">
    <property type="entry name" value="Aa-tRNA-synt_II"/>
</dbReference>
<keyword evidence="4" id="KW-0963">Cytoplasm</keyword>
<evidence type="ECO:0000256" key="5">
    <source>
        <dbReference type="ARBA" id="ARBA00022598"/>
    </source>
</evidence>
<dbReference type="GO" id="GO:0006421">
    <property type="term" value="P:asparaginyl-tRNA aminoacylation"/>
    <property type="evidence" value="ECO:0007669"/>
    <property type="project" value="InterPro"/>
</dbReference>
<comment type="similarity">
    <text evidence="2">Belongs to the class-II aminoacyl-tRNA synthetase family.</text>
</comment>
<dbReference type="PANTHER" id="PTHR22594:SF16">
    <property type="entry name" value="ASPARAGINE--TRNA LIGASE, CYTOPLASMIC"/>
    <property type="match status" value="1"/>
</dbReference>
<dbReference type="CDD" id="cd00776">
    <property type="entry name" value="AsxRS_core"/>
    <property type="match status" value="1"/>
</dbReference>
<dbReference type="GO" id="GO:0004816">
    <property type="term" value="F:asparagine-tRNA ligase activity"/>
    <property type="evidence" value="ECO:0007669"/>
    <property type="project" value="UniProtKB-EC"/>
</dbReference>
<dbReference type="CDD" id="cd04323">
    <property type="entry name" value="AsnRS_cyto_like_N"/>
    <property type="match status" value="1"/>
</dbReference>
<evidence type="ECO:0000256" key="6">
    <source>
        <dbReference type="ARBA" id="ARBA00022741"/>
    </source>
</evidence>
<evidence type="ECO:0000313" key="15">
    <source>
        <dbReference type="Proteomes" id="UP000077684"/>
    </source>
</evidence>
<dbReference type="InterPro" id="IPR004365">
    <property type="entry name" value="NA-bd_OB_tRNA"/>
</dbReference>
<evidence type="ECO:0000256" key="8">
    <source>
        <dbReference type="ARBA" id="ARBA00022917"/>
    </source>
</evidence>
<comment type="subcellular location">
    <subcellularLocation>
        <location evidence="1">Cytoplasm</location>
    </subcellularLocation>
</comment>
<feature type="domain" description="Aminoacyl-transfer RNA synthetases class-II family profile" evidence="13">
    <location>
        <begin position="286"/>
        <end position="581"/>
    </location>
</feature>